<dbReference type="GO" id="GO:0009307">
    <property type="term" value="P:DNA restriction-modification system"/>
    <property type="evidence" value="ECO:0007669"/>
    <property type="project" value="InterPro"/>
</dbReference>
<protein>
    <submittedName>
        <fullName evidence="2">DNA N-6-adenine-methyltransferase (Dam)</fullName>
    </submittedName>
</protein>
<dbReference type="Pfam" id="PF05869">
    <property type="entry name" value="Dam"/>
    <property type="match status" value="1"/>
</dbReference>
<comment type="caution">
    <text evidence="2">The sequence shown here is derived from an EMBL/GenBank/DDBJ whole genome shotgun (WGS) entry which is preliminary data.</text>
</comment>
<dbReference type="GO" id="GO:0009007">
    <property type="term" value="F:site-specific DNA-methyltransferase (adenine-specific) activity"/>
    <property type="evidence" value="ECO:0007669"/>
    <property type="project" value="InterPro"/>
</dbReference>
<organism evidence="2 3">
    <name type="scientific">Novipirellula galeiformis</name>
    <dbReference type="NCBI Taxonomy" id="2528004"/>
    <lineage>
        <taxon>Bacteria</taxon>
        <taxon>Pseudomonadati</taxon>
        <taxon>Planctomycetota</taxon>
        <taxon>Planctomycetia</taxon>
        <taxon>Pirellulales</taxon>
        <taxon>Pirellulaceae</taxon>
        <taxon>Novipirellula</taxon>
    </lineage>
</organism>
<reference evidence="2 3" key="1">
    <citation type="submission" date="2019-02" db="EMBL/GenBank/DDBJ databases">
        <title>Deep-cultivation of Planctomycetes and their phenomic and genomic characterization uncovers novel biology.</title>
        <authorList>
            <person name="Wiegand S."/>
            <person name="Jogler M."/>
            <person name="Boedeker C."/>
            <person name="Pinto D."/>
            <person name="Vollmers J."/>
            <person name="Rivas-Marin E."/>
            <person name="Kohn T."/>
            <person name="Peeters S.H."/>
            <person name="Heuer A."/>
            <person name="Rast P."/>
            <person name="Oberbeckmann S."/>
            <person name="Bunk B."/>
            <person name="Jeske O."/>
            <person name="Meyerdierks A."/>
            <person name="Storesund J.E."/>
            <person name="Kallscheuer N."/>
            <person name="Luecker S."/>
            <person name="Lage O.M."/>
            <person name="Pohl T."/>
            <person name="Merkel B.J."/>
            <person name="Hornburger P."/>
            <person name="Mueller R.-W."/>
            <person name="Bruemmer F."/>
            <person name="Labrenz M."/>
            <person name="Spormann A.M."/>
            <person name="Op Den Camp H."/>
            <person name="Overmann J."/>
            <person name="Amann R."/>
            <person name="Jetten M.S.M."/>
            <person name="Mascher T."/>
            <person name="Medema M.H."/>
            <person name="Devos D.P."/>
            <person name="Kaster A.-K."/>
            <person name="Ovreas L."/>
            <person name="Rohde M."/>
            <person name="Galperin M.Y."/>
            <person name="Jogler C."/>
        </authorList>
    </citation>
    <scope>NUCLEOTIDE SEQUENCE [LARGE SCALE GENOMIC DNA]</scope>
    <source>
        <strain evidence="2 3">Pla52o</strain>
    </source>
</reference>
<dbReference type="Proteomes" id="UP000316304">
    <property type="component" value="Unassembled WGS sequence"/>
</dbReference>
<dbReference type="InterPro" id="IPR008593">
    <property type="entry name" value="Dam_MeTrfase"/>
</dbReference>
<feature type="region of interest" description="Disordered" evidence="1">
    <location>
        <begin position="1"/>
        <end position="21"/>
    </location>
</feature>
<proteinExistence type="predicted"/>
<sequence length="170" mass="18834">MASIAPPAHTRNAETTDSWITPPGIINDLGPFDLDPCACEPQPWACAKRQYTESDNGLLLPWDGFVWCNPPYGKLMTHWLNRMALHSNGIALVFARTETRSFFADVWPFASSLLFIKGRLTFYRPDGSKPKEGHNSGGPSVLIGYGDEAERRLANSSIAGQLIKTIRKTN</sequence>
<accession>A0A5C6CFF5</accession>
<dbReference type="GO" id="GO:0003677">
    <property type="term" value="F:DNA binding"/>
    <property type="evidence" value="ECO:0007669"/>
    <property type="project" value="InterPro"/>
</dbReference>
<evidence type="ECO:0000313" key="3">
    <source>
        <dbReference type="Proteomes" id="UP000316304"/>
    </source>
</evidence>
<keyword evidence="3" id="KW-1185">Reference proteome</keyword>
<dbReference type="GO" id="GO:0032259">
    <property type="term" value="P:methylation"/>
    <property type="evidence" value="ECO:0007669"/>
    <property type="project" value="UniProtKB-KW"/>
</dbReference>
<dbReference type="RefSeq" id="WP_146595641.1">
    <property type="nucleotide sequence ID" value="NZ_SJPT01000005.1"/>
</dbReference>
<dbReference type="EMBL" id="SJPT01000005">
    <property type="protein sequence ID" value="TWU22477.1"/>
    <property type="molecule type" value="Genomic_DNA"/>
</dbReference>
<dbReference type="AlphaFoldDB" id="A0A5C6CFF5"/>
<evidence type="ECO:0000313" key="2">
    <source>
        <dbReference type="EMBL" id="TWU22477.1"/>
    </source>
</evidence>
<gene>
    <name evidence="2" type="ORF">Pla52o_35330</name>
</gene>
<name>A0A5C6CFF5_9BACT</name>
<dbReference type="OrthoDB" id="285990at2"/>
<evidence type="ECO:0000256" key="1">
    <source>
        <dbReference type="SAM" id="MobiDB-lite"/>
    </source>
</evidence>
<keyword evidence="2" id="KW-0489">Methyltransferase</keyword>
<keyword evidence="2" id="KW-0808">Transferase</keyword>